<dbReference type="GO" id="GO:0005509">
    <property type="term" value="F:calcium ion binding"/>
    <property type="evidence" value="ECO:0007669"/>
    <property type="project" value="InterPro"/>
</dbReference>
<reference evidence="7 8" key="2">
    <citation type="journal article" date="2023" name="Nature">
        <title>In situ structure of the red algal phycobilisome-PSII-PSI-LHC megacomplex.</title>
        <authorList>
            <person name="You X."/>
            <person name="Zhang X."/>
            <person name="Cheng J."/>
            <person name="Xiao Y."/>
            <person name="Ma J."/>
            <person name="Sun S."/>
            <person name="Zhang X."/>
            <person name="Wang H.W."/>
            <person name="Sui S.F."/>
        </authorList>
    </citation>
    <scope>STRUCTURE BY ELECTRON MICROSCOPY (3.30 ANGSTROMS)</scope>
</reference>
<dbReference type="EMDB" id="EMD-33658"/>
<evidence type="ECO:0008006" key="9">
    <source>
        <dbReference type="Google" id="ProtNLM"/>
    </source>
</evidence>
<dbReference type="EMBL" id="VRMN01000001">
    <property type="protein sequence ID" value="KAA8498494.1"/>
    <property type="molecule type" value="Genomic_DNA"/>
</dbReference>
<keyword evidence="4" id="KW-0175">Coiled coil</keyword>
<proteinExistence type="evidence at protein level"/>
<dbReference type="GO" id="GO:0019898">
    <property type="term" value="C:extrinsic component of membrane"/>
    <property type="evidence" value="ECO:0007669"/>
    <property type="project" value="InterPro"/>
</dbReference>
<sequence length="205" mass="22365">MAFVSGFAGAQIASGSSAQVCRAPAAVRMSAAGEEMSRRDLMAGVATAAAGLLVIPGAAMAGDAPKQSFFGGSSASSPFVYNMKQTGEILYKPLNDEDLQFHKNVLEKSRGELDRTSEQIARKSWDDMRGVIRNQMYNMRHSQLRLIESVESAEKQKAAKKNYNDLKKSLEEMDLAARNKKQEDARKFRASALKAFDSFTTSVGI</sequence>
<gene>
    <name evidence="5" type="ORF">FVE85_6079</name>
</gene>
<keyword evidence="2" id="KW-0793">Thylakoid</keyword>
<evidence type="ECO:0000313" key="6">
    <source>
        <dbReference type="Proteomes" id="UP000324585"/>
    </source>
</evidence>
<organism evidence="5 6">
    <name type="scientific">Porphyridium purpureum</name>
    <name type="common">Red alga</name>
    <name type="synonym">Porphyridium cruentum</name>
    <dbReference type="NCBI Taxonomy" id="35688"/>
    <lineage>
        <taxon>Eukaryota</taxon>
        <taxon>Rhodophyta</taxon>
        <taxon>Bangiophyceae</taxon>
        <taxon>Porphyridiales</taxon>
        <taxon>Porphyridiaceae</taxon>
        <taxon>Porphyridium</taxon>
    </lineage>
</organism>
<dbReference type="EMDB" id="EMD-33618"/>
<feature type="coiled-coil region" evidence="4">
    <location>
        <begin position="153"/>
        <end position="183"/>
    </location>
</feature>
<evidence type="ECO:0000256" key="4">
    <source>
        <dbReference type="SAM" id="Coils"/>
    </source>
</evidence>
<evidence type="ECO:0000256" key="1">
    <source>
        <dbReference type="ARBA" id="ARBA00004370"/>
    </source>
</evidence>
<accession>A0A5J4Z679</accession>
<reference evidence="6" key="1">
    <citation type="journal article" date="2019" name="Nat. Commun.">
        <title>Expansion of phycobilisome linker gene families in mesophilic red algae.</title>
        <authorList>
            <person name="Lee J."/>
            <person name="Kim D."/>
            <person name="Bhattacharya D."/>
            <person name="Yoon H.S."/>
        </authorList>
    </citation>
    <scope>NUCLEOTIDE SEQUENCE [LARGE SCALE GENOMIC DNA]</scope>
    <source>
        <strain evidence="6">CCMP 1328</strain>
    </source>
</reference>
<dbReference type="InterPro" id="IPR008797">
    <property type="entry name" value="PSII_PsbQ"/>
</dbReference>
<dbReference type="PROSITE" id="PS51318">
    <property type="entry name" value="TAT"/>
    <property type="match status" value="1"/>
</dbReference>
<dbReference type="OrthoDB" id="4883at2759"/>
<dbReference type="OMA" id="RYMYETR"/>
<dbReference type="SUPFAM" id="SSF101112">
    <property type="entry name" value="Oxygen-evolving enhancer protein 3"/>
    <property type="match status" value="1"/>
</dbReference>
<comment type="caution">
    <text evidence="5">The sequence shown here is derived from an EMBL/GenBank/DDBJ whole genome shotgun (WGS) entry which is preliminary data.</text>
</comment>
<evidence type="ECO:0000256" key="3">
    <source>
        <dbReference type="ARBA" id="ARBA00023136"/>
    </source>
</evidence>
<keyword evidence="7 8" id="KW-0002">3D-structure</keyword>
<evidence type="ECO:0000313" key="5">
    <source>
        <dbReference type="EMBL" id="KAA8498494.1"/>
    </source>
</evidence>
<dbReference type="Pfam" id="PF05757">
    <property type="entry name" value="PsbQ"/>
    <property type="match status" value="1"/>
</dbReference>
<keyword evidence="3" id="KW-0472">Membrane</keyword>
<evidence type="ECO:0007829" key="7">
    <source>
        <dbReference type="PDB" id="7Y5E"/>
    </source>
</evidence>
<dbReference type="PDB" id="7Y7A">
    <property type="method" value="EM"/>
    <property type="resolution" value="4.30 A"/>
    <property type="chains" value="Q9/QE/QO/QZ/Qm/q9/qE/qO/qZ/qm=1-205"/>
</dbReference>
<dbReference type="PDB" id="7Y5E">
    <property type="method" value="EM"/>
    <property type="resolution" value="3.30 A"/>
    <property type="chains" value="Q6/QL/q6/qL=1-205"/>
</dbReference>
<evidence type="ECO:0000256" key="2">
    <source>
        <dbReference type="ARBA" id="ARBA00023078"/>
    </source>
</evidence>
<keyword evidence="6" id="KW-1185">Reference proteome</keyword>
<dbReference type="InterPro" id="IPR023222">
    <property type="entry name" value="PsbQ-like_dom_sf"/>
</dbReference>
<protein>
    <recommendedName>
        <fullName evidence="9">Oxygen-evolving enhancer protein 3, chloroplastic</fullName>
    </recommendedName>
</protein>
<dbReference type="AlphaFoldDB" id="A0A5J4Z679"/>
<dbReference type="GO" id="GO:0009523">
    <property type="term" value="C:photosystem II"/>
    <property type="evidence" value="ECO:0007669"/>
    <property type="project" value="InterPro"/>
</dbReference>
<dbReference type="InterPro" id="IPR006311">
    <property type="entry name" value="TAT_signal"/>
</dbReference>
<dbReference type="Gene3D" id="1.20.120.290">
    <property type="entry name" value="Oxygen-evolving enhancer protein 3 (PsbQ), four-helix up-down bundle"/>
    <property type="match status" value="1"/>
</dbReference>
<dbReference type="GO" id="GO:0015979">
    <property type="term" value="P:photosynthesis"/>
    <property type="evidence" value="ECO:0007669"/>
    <property type="project" value="InterPro"/>
</dbReference>
<comment type="subcellular location">
    <subcellularLocation>
        <location evidence="1">Membrane</location>
    </subcellularLocation>
</comment>
<evidence type="ECO:0007829" key="8">
    <source>
        <dbReference type="PDB" id="7Y7A"/>
    </source>
</evidence>
<dbReference type="Proteomes" id="UP000324585">
    <property type="component" value="Unassembled WGS sequence"/>
</dbReference>
<name>A0A5J4Z679_PORPP</name>